<evidence type="ECO:0000313" key="3">
    <source>
        <dbReference type="EMBL" id="MCY0096062.1"/>
    </source>
</evidence>
<evidence type="ECO:0000259" key="2">
    <source>
        <dbReference type="Pfam" id="PF01425"/>
    </source>
</evidence>
<dbReference type="SUPFAM" id="SSF75304">
    <property type="entry name" value="Amidase signature (AS) enzymes"/>
    <property type="match status" value="1"/>
</dbReference>
<organism evidence="3 4">
    <name type="scientific">Hoeflea ulvae</name>
    <dbReference type="NCBI Taxonomy" id="2983764"/>
    <lineage>
        <taxon>Bacteria</taxon>
        <taxon>Pseudomonadati</taxon>
        <taxon>Pseudomonadota</taxon>
        <taxon>Alphaproteobacteria</taxon>
        <taxon>Hyphomicrobiales</taxon>
        <taxon>Rhizobiaceae</taxon>
        <taxon>Hoeflea</taxon>
    </lineage>
</organism>
<dbReference type="Proteomes" id="UP001081283">
    <property type="component" value="Unassembled WGS sequence"/>
</dbReference>
<dbReference type="InterPro" id="IPR023631">
    <property type="entry name" value="Amidase_dom"/>
</dbReference>
<evidence type="ECO:0000256" key="1">
    <source>
        <dbReference type="ARBA" id="ARBA00009199"/>
    </source>
</evidence>
<dbReference type="InterPro" id="IPR036928">
    <property type="entry name" value="AS_sf"/>
</dbReference>
<comment type="similarity">
    <text evidence="1">Belongs to the amidase family.</text>
</comment>
<sequence>MMNLAALVRARDAGKAKPELMVALSRDAIARREPAIKAFAHVAAHPEVAKDGPMAGIALGVKDILDTYDQPTSYGSPAYAGHHPRIDSAIVNLARRRGATIIGKTTTTEFAYFQPTETVNPHNPAHTPGGSSSGSAAAVAAGMIPAAIGTQTGGSVIRPAAYCGIAGYKPSYRLLPTTGMKAFAPSLDTIGLFAASVENVALLAALLTGRDLAFNANEMPVVPSSIRVGVYRCGMLKSADPAMRAALNKAADMAADAGFDVGEIGEPEAMARASEAHSTIEAYEAGLACGPDLARFPDLLSPLLLNTLVEGQDISPQDYDAARRLAKRGRATTTALFGEVDILLTPSAPSAAPLGLNLTGDPRFNKLWTLMGTPAVNIPGFKNENGMPLGIQAVARFGQDKMLLAVAALLERALLLDRAFWG</sequence>
<gene>
    <name evidence="3" type="ORF">OEG82_18865</name>
</gene>
<accession>A0ABT3YKA5</accession>
<dbReference type="PANTHER" id="PTHR11895">
    <property type="entry name" value="TRANSAMIDASE"/>
    <property type="match status" value="1"/>
</dbReference>
<protein>
    <submittedName>
        <fullName evidence="3">Amidase</fullName>
    </submittedName>
</protein>
<dbReference type="EMBL" id="JAOVZQ010000001">
    <property type="protein sequence ID" value="MCY0096062.1"/>
    <property type="molecule type" value="Genomic_DNA"/>
</dbReference>
<proteinExistence type="inferred from homology"/>
<name>A0ABT3YKA5_9HYPH</name>
<keyword evidence="4" id="KW-1185">Reference proteome</keyword>
<dbReference type="Pfam" id="PF01425">
    <property type="entry name" value="Amidase"/>
    <property type="match status" value="1"/>
</dbReference>
<comment type="caution">
    <text evidence="3">The sequence shown here is derived from an EMBL/GenBank/DDBJ whole genome shotgun (WGS) entry which is preliminary data.</text>
</comment>
<dbReference type="PANTHER" id="PTHR11895:SF151">
    <property type="entry name" value="GLUTAMYL-TRNA(GLN) AMIDOTRANSFERASE SUBUNIT A"/>
    <property type="match status" value="1"/>
</dbReference>
<feature type="domain" description="Amidase" evidence="2">
    <location>
        <begin position="48"/>
        <end position="404"/>
    </location>
</feature>
<dbReference type="InterPro" id="IPR000120">
    <property type="entry name" value="Amidase"/>
</dbReference>
<evidence type="ECO:0000313" key="4">
    <source>
        <dbReference type="Proteomes" id="UP001081283"/>
    </source>
</evidence>
<dbReference type="Gene3D" id="3.90.1300.10">
    <property type="entry name" value="Amidase signature (AS) domain"/>
    <property type="match status" value="1"/>
</dbReference>
<dbReference type="RefSeq" id="WP_267613910.1">
    <property type="nucleotide sequence ID" value="NZ_JAOVZQ010000001.1"/>
</dbReference>
<reference evidence="3" key="1">
    <citation type="submission" date="2022-10" db="EMBL/GenBank/DDBJ databases">
        <title>Hoeflea sp. J2-29, isolated from marine algae.</title>
        <authorList>
            <person name="Kristyanto S."/>
            <person name="Kim J.M."/>
            <person name="Jeon C.O."/>
        </authorList>
    </citation>
    <scope>NUCLEOTIDE SEQUENCE</scope>
    <source>
        <strain evidence="3">J2-29</strain>
    </source>
</reference>